<keyword evidence="2" id="KW-1185">Reference proteome</keyword>
<dbReference type="RefSeq" id="WP_276304132.1">
    <property type="nucleotide sequence ID" value="NZ_CP119992.1"/>
</dbReference>
<dbReference type="GeneID" id="79316755"/>
<organism evidence="1 2">
    <name type="scientific">Halomarina halobia</name>
    <dbReference type="NCBI Taxonomy" id="3033386"/>
    <lineage>
        <taxon>Archaea</taxon>
        <taxon>Methanobacteriati</taxon>
        <taxon>Methanobacteriota</taxon>
        <taxon>Stenosarchaea group</taxon>
        <taxon>Halobacteria</taxon>
        <taxon>Halobacteriales</taxon>
        <taxon>Natronomonadaceae</taxon>
        <taxon>Halomarina</taxon>
    </lineage>
</organism>
<accession>A0ABD6A905</accession>
<dbReference type="EMBL" id="JBHTBF010000002">
    <property type="protein sequence ID" value="MFC7316602.1"/>
    <property type="molecule type" value="Genomic_DNA"/>
</dbReference>
<protein>
    <recommendedName>
        <fullName evidence="3">RanBP2-type domain-containing protein</fullName>
    </recommendedName>
</protein>
<name>A0ABD6A905_9EURY</name>
<evidence type="ECO:0008006" key="3">
    <source>
        <dbReference type="Google" id="ProtNLM"/>
    </source>
</evidence>
<proteinExistence type="predicted"/>
<dbReference type="Proteomes" id="UP001596547">
    <property type="component" value="Unassembled WGS sequence"/>
</dbReference>
<reference evidence="1 2" key="1">
    <citation type="journal article" date="2019" name="Int. J. Syst. Evol. Microbiol.">
        <title>The Global Catalogue of Microorganisms (GCM) 10K type strain sequencing project: providing services to taxonomists for standard genome sequencing and annotation.</title>
        <authorList>
            <consortium name="The Broad Institute Genomics Platform"/>
            <consortium name="The Broad Institute Genome Sequencing Center for Infectious Disease"/>
            <person name="Wu L."/>
            <person name="Ma J."/>
        </authorList>
    </citation>
    <scope>NUCLEOTIDE SEQUENCE [LARGE SCALE GENOMIC DNA]</scope>
    <source>
        <strain evidence="1 2">PSR21</strain>
    </source>
</reference>
<gene>
    <name evidence="1" type="ORF">ACFQPE_07295</name>
</gene>
<comment type="caution">
    <text evidence="1">The sequence shown here is derived from an EMBL/GenBank/DDBJ whole genome shotgun (WGS) entry which is preliminary data.</text>
</comment>
<evidence type="ECO:0000313" key="1">
    <source>
        <dbReference type="EMBL" id="MFC7316602.1"/>
    </source>
</evidence>
<sequence>MTPSTAFVVLSAAALLFAVGWGCRTVLRPAGGADRIEDGAADAAPPSIAWWSRDVSVACPHCDAENDVSTVYCVGCRARLSPEWLTEW</sequence>
<evidence type="ECO:0000313" key="2">
    <source>
        <dbReference type="Proteomes" id="UP001596547"/>
    </source>
</evidence>
<dbReference type="AlphaFoldDB" id="A0ABD6A905"/>